<dbReference type="PANTHER" id="PTHR30290">
    <property type="entry name" value="PERIPLASMIC BINDING COMPONENT OF ABC TRANSPORTER"/>
    <property type="match status" value="1"/>
</dbReference>
<proteinExistence type="inferred from homology"/>
<evidence type="ECO:0000256" key="4">
    <source>
        <dbReference type="SAM" id="MobiDB-lite"/>
    </source>
</evidence>
<feature type="domain" description="Solute-binding protein family 5" evidence="6">
    <location>
        <begin position="106"/>
        <end position="458"/>
    </location>
</feature>
<feature type="compositionally biased region" description="Acidic residues" evidence="4">
    <location>
        <begin position="30"/>
        <end position="50"/>
    </location>
</feature>
<dbReference type="AlphaFoldDB" id="A0A3P7NXK6"/>
<dbReference type="InterPro" id="IPR000914">
    <property type="entry name" value="SBP_5_dom"/>
</dbReference>
<evidence type="ECO:0000256" key="3">
    <source>
        <dbReference type="ARBA" id="ARBA00022729"/>
    </source>
</evidence>
<dbReference type="Pfam" id="PF00496">
    <property type="entry name" value="SBP_bac_5"/>
    <property type="match status" value="1"/>
</dbReference>
<protein>
    <recommendedName>
        <fullName evidence="6">Solute-binding protein family 5 domain-containing protein</fullName>
    </recommendedName>
</protein>
<dbReference type="GO" id="GO:1904680">
    <property type="term" value="F:peptide transmembrane transporter activity"/>
    <property type="evidence" value="ECO:0007669"/>
    <property type="project" value="TreeGrafter"/>
</dbReference>
<keyword evidence="2" id="KW-0813">Transport</keyword>
<organism evidence="7 8">
    <name type="scientific">Petrocella atlantisensis</name>
    <dbReference type="NCBI Taxonomy" id="2173034"/>
    <lineage>
        <taxon>Bacteria</taxon>
        <taxon>Bacillati</taxon>
        <taxon>Bacillota</taxon>
        <taxon>Clostridia</taxon>
        <taxon>Lachnospirales</taxon>
        <taxon>Vallitaleaceae</taxon>
        <taxon>Petrocella</taxon>
    </lineage>
</organism>
<accession>A0A3P7NXK6</accession>
<evidence type="ECO:0000313" key="8">
    <source>
        <dbReference type="Proteomes" id="UP000279029"/>
    </source>
</evidence>
<reference evidence="7 8" key="1">
    <citation type="submission" date="2018-09" db="EMBL/GenBank/DDBJ databases">
        <authorList>
            <person name="Postec A."/>
        </authorList>
    </citation>
    <scope>NUCLEOTIDE SEQUENCE [LARGE SCALE GENOMIC DNA]</scope>
    <source>
        <strain evidence="7">70B-A</strain>
    </source>
</reference>
<dbReference type="Gene3D" id="3.10.105.10">
    <property type="entry name" value="Dipeptide-binding Protein, Domain 3"/>
    <property type="match status" value="1"/>
</dbReference>
<dbReference type="InterPro" id="IPR030678">
    <property type="entry name" value="Peptide/Ni-bd"/>
</dbReference>
<dbReference type="SUPFAM" id="SSF53850">
    <property type="entry name" value="Periplasmic binding protein-like II"/>
    <property type="match status" value="1"/>
</dbReference>
<evidence type="ECO:0000256" key="1">
    <source>
        <dbReference type="ARBA" id="ARBA00005695"/>
    </source>
</evidence>
<dbReference type="Gene3D" id="3.90.76.10">
    <property type="entry name" value="Dipeptide-binding Protein, Domain 1"/>
    <property type="match status" value="1"/>
</dbReference>
<dbReference type="Proteomes" id="UP000279029">
    <property type="component" value="Chromosome"/>
</dbReference>
<dbReference type="OrthoDB" id="9772924at2"/>
<gene>
    <name evidence="7" type="ORF">PATL70BA_0188</name>
</gene>
<evidence type="ECO:0000313" key="7">
    <source>
        <dbReference type="EMBL" id="VDN46030.1"/>
    </source>
</evidence>
<feature type="signal peptide" evidence="5">
    <location>
        <begin position="1"/>
        <end position="22"/>
    </location>
</feature>
<dbReference type="InterPro" id="IPR039424">
    <property type="entry name" value="SBP_5"/>
</dbReference>
<evidence type="ECO:0000256" key="5">
    <source>
        <dbReference type="SAM" id="SignalP"/>
    </source>
</evidence>
<dbReference type="GO" id="GO:0042597">
    <property type="term" value="C:periplasmic space"/>
    <property type="evidence" value="ECO:0007669"/>
    <property type="project" value="UniProtKB-ARBA"/>
</dbReference>
<evidence type="ECO:0000259" key="6">
    <source>
        <dbReference type="Pfam" id="PF00496"/>
    </source>
</evidence>
<keyword evidence="8" id="KW-1185">Reference proteome</keyword>
<sequence length="546" mass="62515">MKKITKLLWVFGLVMVLTGCSANQEQPNTEVDETTSEVEESQTDSGENAETEVIKTVEPTFGGTLRIASYAPKTLDPLKNDQQSVLQVLGLVYEPLFVLDETLMPIPVIVASHSFENEGATLTIKLKDNVLFHNGVKLTASDVAYTINRIKDVDYSSYKNQVRPIKNTTVVDELTLKIYYNQGYAFALSDLTFPIVSRQYVSSSDYDEMFPIGTGPYRFVEYQQMQNFDLTANLDWHGDGPYIENIKGVIMNDGQAMETLFDQKLIDIMNPSNFNWLKYSSNEEQNITSYTSSYYDFIGFNFDRPLFLDKETRQAFAYAVNREFILYDRYINHGKLVNAPIIPGSWYATGRELYYNYDMDVAKRLVESKYVDFDGDGFFDYADEAKQTSIELTMLVNKENSLRVHTADIIKKDFEALGFKILLDVVEPNLYYEKIESGDYDLLYGGWKMSQVPDYGSLFASNGLQNHIRYKSETMDQLINSIVGAYTMDQLKASVNNFETHMIEEVPYISLYFLDGAVMSGKNVYGKIHPNTEWMFHGIENLYLDF</sequence>
<dbReference type="PROSITE" id="PS51257">
    <property type="entry name" value="PROKAR_LIPOPROTEIN"/>
    <property type="match status" value="1"/>
</dbReference>
<dbReference type="GO" id="GO:0015833">
    <property type="term" value="P:peptide transport"/>
    <property type="evidence" value="ECO:0007669"/>
    <property type="project" value="TreeGrafter"/>
</dbReference>
<dbReference type="PIRSF" id="PIRSF002741">
    <property type="entry name" value="MppA"/>
    <property type="match status" value="1"/>
</dbReference>
<comment type="similarity">
    <text evidence="1">Belongs to the bacterial solute-binding protein 5 family.</text>
</comment>
<dbReference type="CDD" id="cd00995">
    <property type="entry name" value="PBP2_NikA_DppA_OppA_like"/>
    <property type="match status" value="1"/>
</dbReference>
<feature type="chain" id="PRO_5018218151" description="Solute-binding protein family 5 domain-containing protein" evidence="5">
    <location>
        <begin position="23"/>
        <end position="546"/>
    </location>
</feature>
<name>A0A3P7NXK6_9FIRM</name>
<dbReference type="RefSeq" id="WP_125135605.1">
    <property type="nucleotide sequence ID" value="NZ_LR130778.1"/>
</dbReference>
<feature type="region of interest" description="Disordered" evidence="4">
    <location>
        <begin position="24"/>
        <end position="50"/>
    </location>
</feature>
<dbReference type="GO" id="GO:0043190">
    <property type="term" value="C:ATP-binding cassette (ABC) transporter complex"/>
    <property type="evidence" value="ECO:0007669"/>
    <property type="project" value="InterPro"/>
</dbReference>
<dbReference type="KEGG" id="cbar:PATL70BA_0188"/>
<dbReference type="Gene3D" id="3.40.190.10">
    <property type="entry name" value="Periplasmic binding protein-like II"/>
    <property type="match status" value="1"/>
</dbReference>
<keyword evidence="3 5" id="KW-0732">Signal</keyword>
<dbReference type="PANTHER" id="PTHR30290:SF9">
    <property type="entry name" value="OLIGOPEPTIDE-BINDING PROTEIN APPA"/>
    <property type="match status" value="1"/>
</dbReference>
<dbReference type="EMBL" id="LR130778">
    <property type="protein sequence ID" value="VDN46030.1"/>
    <property type="molecule type" value="Genomic_DNA"/>
</dbReference>
<evidence type="ECO:0000256" key="2">
    <source>
        <dbReference type="ARBA" id="ARBA00022448"/>
    </source>
</evidence>